<protein>
    <submittedName>
        <fullName evidence="1">Uncharacterized protein</fullName>
    </submittedName>
</protein>
<proteinExistence type="predicted"/>
<evidence type="ECO:0000313" key="2">
    <source>
        <dbReference type="Proteomes" id="UP000308339"/>
    </source>
</evidence>
<reference evidence="1 2" key="1">
    <citation type="journal article" date="2019" name="Microbiol. Resour. Announc.">
        <title>Complete Genome Sequence of Serratia marcescens Siphophage Serbin.</title>
        <authorList>
            <person name="Williams E.A."/>
            <person name="Hopson H."/>
            <person name="Rodriguez A."/>
            <person name="Kongari R."/>
            <person name="Bonasera R."/>
            <person name="Hernandez-Morales A.C."/>
            <person name="Liu M."/>
        </authorList>
    </citation>
    <scope>NUCLEOTIDE SEQUENCE [LARGE SCALE GENOMIC DNA]</scope>
</reference>
<organism evidence="1 2">
    <name type="scientific">Serratia phage Serbin</name>
    <dbReference type="NCBI Taxonomy" id="2562181"/>
    <lineage>
        <taxon>Viruses</taxon>
        <taxon>Duplodnaviria</taxon>
        <taxon>Heunggongvirae</taxon>
        <taxon>Uroviricota</taxon>
        <taxon>Caudoviricetes</taxon>
        <taxon>Serbinvirus</taxon>
        <taxon>Serbinvirus serbin</taxon>
    </lineage>
</organism>
<dbReference type="EMBL" id="MK608336">
    <property type="protein sequence ID" value="QBQ72960.1"/>
    <property type="molecule type" value="Genomic_DNA"/>
</dbReference>
<sequence length="56" mass="6599">MTKQQTRDYLEIERILAAYPNREACFNRLMFVADSTPKAGTRIRFTEAARNLYREA</sequence>
<evidence type="ECO:0000313" key="1">
    <source>
        <dbReference type="EMBL" id="QBQ72960.1"/>
    </source>
</evidence>
<keyword evidence="2" id="KW-1185">Reference proteome</keyword>
<gene>
    <name evidence="1" type="ORF">CPT_Serbin_044</name>
</gene>
<dbReference type="Proteomes" id="UP000308339">
    <property type="component" value="Segment"/>
</dbReference>
<accession>A0A482MIH8</accession>
<name>A0A482MIH8_9CAUD</name>